<dbReference type="RefSeq" id="XP_040625097.1">
    <property type="nucleotide sequence ID" value="XM_040770692.1"/>
</dbReference>
<feature type="transmembrane region" description="Helical" evidence="1">
    <location>
        <begin position="62"/>
        <end position="84"/>
    </location>
</feature>
<accession>M5FSM5</accession>
<gene>
    <name evidence="2" type="ORF">DACRYDRAFT_118924</name>
</gene>
<dbReference type="GeneID" id="63685754"/>
<dbReference type="OMA" id="CNILMHT"/>
<evidence type="ECO:0000313" key="3">
    <source>
        <dbReference type="Proteomes" id="UP000030653"/>
    </source>
</evidence>
<feature type="transmembrane region" description="Helical" evidence="1">
    <location>
        <begin position="22"/>
        <end position="42"/>
    </location>
</feature>
<dbReference type="OrthoDB" id="5399848at2759"/>
<reference evidence="2 3" key="1">
    <citation type="journal article" date="2012" name="Science">
        <title>The Paleozoic origin of enzymatic lignin decomposition reconstructed from 31 fungal genomes.</title>
        <authorList>
            <person name="Floudas D."/>
            <person name="Binder M."/>
            <person name="Riley R."/>
            <person name="Barry K."/>
            <person name="Blanchette R.A."/>
            <person name="Henrissat B."/>
            <person name="Martinez A.T."/>
            <person name="Otillar R."/>
            <person name="Spatafora J.W."/>
            <person name="Yadav J.S."/>
            <person name="Aerts A."/>
            <person name="Benoit I."/>
            <person name="Boyd A."/>
            <person name="Carlson A."/>
            <person name="Copeland A."/>
            <person name="Coutinho P.M."/>
            <person name="de Vries R.P."/>
            <person name="Ferreira P."/>
            <person name="Findley K."/>
            <person name="Foster B."/>
            <person name="Gaskell J."/>
            <person name="Glotzer D."/>
            <person name="Gorecki P."/>
            <person name="Heitman J."/>
            <person name="Hesse C."/>
            <person name="Hori C."/>
            <person name="Igarashi K."/>
            <person name="Jurgens J.A."/>
            <person name="Kallen N."/>
            <person name="Kersten P."/>
            <person name="Kohler A."/>
            <person name="Kuees U."/>
            <person name="Kumar T.K.A."/>
            <person name="Kuo A."/>
            <person name="LaButti K."/>
            <person name="Larrondo L.F."/>
            <person name="Lindquist E."/>
            <person name="Ling A."/>
            <person name="Lombard V."/>
            <person name="Lucas S."/>
            <person name="Lundell T."/>
            <person name="Martin R."/>
            <person name="McLaughlin D.J."/>
            <person name="Morgenstern I."/>
            <person name="Morin E."/>
            <person name="Murat C."/>
            <person name="Nagy L.G."/>
            <person name="Nolan M."/>
            <person name="Ohm R.A."/>
            <person name="Patyshakuliyeva A."/>
            <person name="Rokas A."/>
            <person name="Ruiz-Duenas F.J."/>
            <person name="Sabat G."/>
            <person name="Salamov A."/>
            <person name="Samejima M."/>
            <person name="Schmutz J."/>
            <person name="Slot J.C."/>
            <person name="St John F."/>
            <person name="Stenlid J."/>
            <person name="Sun H."/>
            <person name="Sun S."/>
            <person name="Syed K."/>
            <person name="Tsang A."/>
            <person name="Wiebenga A."/>
            <person name="Young D."/>
            <person name="Pisabarro A."/>
            <person name="Eastwood D.C."/>
            <person name="Martin F."/>
            <person name="Cullen D."/>
            <person name="Grigoriev I.V."/>
            <person name="Hibbett D.S."/>
        </authorList>
    </citation>
    <scope>NUCLEOTIDE SEQUENCE [LARGE SCALE GENOMIC DNA]</scope>
    <source>
        <strain evidence="2 3">DJM-731 SS1</strain>
    </source>
</reference>
<evidence type="ECO:0000256" key="1">
    <source>
        <dbReference type="SAM" id="Phobius"/>
    </source>
</evidence>
<sequence>MLLCSNRTPVTGSPSTCTLDVVVIPLASWILMASLPLTVIVCSKRRQALPLSRTRLQKKIWILYLVLIVADIAMTVLEIARLAVAQLGVGLLPFNTVGLIIAVVLVGIRGSTFMPLFFFWLLLVIFQAIKVHQLMYLPSKTPDQYPGSDQLLDNAIMLGLESSFVLLDTYDSIVHWKHRLRTHDALVMHPALSEGNLPLQPTSEVTDTTTTK</sequence>
<name>M5FSM5_DACPD</name>
<dbReference type="AlphaFoldDB" id="M5FSM5"/>
<keyword evidence="1" id="KW-0472">Membrane</keyword>
<dbReference type="Proteomes" id="UP000030653">
    <property type="component" value="Unassembled WGS sequence"/>
</dbReference>
<protein>
    <submittedName>
        <fullName evidence="2">Uncharacterized protein</fullName>
    </submittedName>
</protein>
<keyword evidence="1" id="KW-0812">Transmembrane</keyword>
<proteinExistence type="predicted"/>
<dbReference type="EMBL" id="JH795874">
    <property type="protein sequence ID" value="EJT98199.1"/>
    <property type="molecule type" value="Genomic_DNA"/>
</dbReference>
<organism evidence="2 3">
    <name type="scientific">Dacryopinax primogenitus (strain DJM 731)</name>
    <name type="common">Brown rot fungus</name>
    <dbReference type="NCBI Taxonomy" id="1858805"/>
    <lineage>
        <taxon>Eukaryota</taxon>
        <taxon>Fungi</taxon>
        <taxon>Dikarya</taxon>
        <taxon>Basidiomycota</taxon>
        <taxon>Agaricomycotina</taxon>
        <taxon>Dacrymycetes</taxon>
        <taxon>Dacrymycetales</taxon>
        <taxon>Dacrymycetaceae</taxon>
        <taxon>Dacryopinax</taxon>
    </lineage>
</organism>
<keyword evidence="3" id="KW-1185">Reference proteome</keyword>
<keyword evidence="1" id="KW-1133">Transmembrane helix</keyword>
<dbReference type="HOGENOM" id="CLU_091090_0_0_1"/>
<evidence type="ECO:0000313" key="2">
    <source>
        <dbReference type="EMBL" id="EJT98199.1"/>
    </source>
</evidence>